<evidence type="ECO:0000256" key="2">
    <source>
        <dbReference type="ARBA" id="ARBA00011032"/>
    </source>
</evidence>
<evidence type="ECO:0000313" key="12">
    <source>
        <dbReference type="Proteomes" id="UP000199607"/>
    </source>
</evidence>
<dbReference type="InterPro" id="IPR001203">
    <property type="entry name" value="OxRdtase_Ald_Fedxn_C"/>
</dbReference>
<keyword evidence="5" id="KW-0560">Oxidoreductase</keyword>
<dbReference type="Gene3D" id="3.60.9.10">
    <property type="entry name" value="Aldehyde ferredoxin oxidoreductase, N-terminal domain"/>
    <property type="match status" value="1"/>
</dbReference>
<dbReference type="EMBL" id="FOTC01000001">
    <property type="protein sequence ID" value="SFK82535.1"/>
    <property type="molecule type" value="Genomic_DNA"/>
</dbReference>
<dbReference type="SUPFAM" id="SSF48310">
    <property type="entry name" value="Aldehyde ferredoxin oxidoreductase, C-terminal domains"/>
    <property type="match status" value="1"/>
</dbReference>
<accession>A0A1I4CNQ2</accession>
<dbReference type="Pfam" id="PF01314">
    <property type="entry name" value="AFOR_C"/>
    <property type="match status" value="1"/>
</dbReference>
<evidence type="ECO:0000256" key="9">
    <source>
        <dbReference type="SAM" id="MobiDB-lite"/>
    </source>
</evidence>
<evidence type="ECO:0000256" key="4">
    <source>
        <dbReference type="ARBA" id="ARBA00022723"/>
    </source>
</evidence>
<keyword evidence="4" id="KW-0479">Metal-binding</keyword>
<sequence length="608" mass="64159">MGQRKRTILRVDLTTQTVRSERVRERWLREYVGGKGLGARYLYEDVPAGADPLGPDNCLAFLLGPLSGHLPGETRYAAVTKSPLTGAFLDSYSGGSFPARLAGSLGESLGLVVEGRASEPVVLVVDEGDARIEPASDVWGADTVETAERFSDAAVACIGPAGEARVGYATIASDGGEHHAGRGGAGAVMGSKRLKAVVARGDPPETPPDLARLREQDGAAFADGETGRWLTAGETLESVDFANEVGVLASEGWQHGQFDGADDIGVEAARDASVGRENPEDAVPGGFRVETDGDESVPRGAAPMTLGAGLGIDDFDVVAALGATCDRLGLDVISAGNAVAWAARADEDGRIDADVSFGDGDAARDLLARIARRDGSVADALADGVDAANDRFGGDYIPTVKSMAVPSYDPRGAVAMALAYATSDRGGCHRRARPVEREAFARDDWSTADRVRAVITAQNTRSVLWSLVADDFAGETLWDDFGREWLAASGREYSRDELRDAGRRIWTLVRLFNVREGFTRADDELPTAFRRPLTGGPAAGRRIDAAGFERLLDAYYAARGWGDDGLPTPEVVERLGLADVVDADTPLSADPTTAPTASTTAHPETNDD</sequence>
<proteinExistence type="inferred from homology"/>
<dbReference type="Pfam" id="PF02730">
    <property type="entry name" value="AFOR_N"/>
    <property type="match status" value="1"/>
</dbReference>
<evidence type="ECO:0000259" key="10">
    <source>
        <dbReference type="SMART" id="SM00790"/>
    </source>
</evidence>
<dbReference type="InterPro" id="IPR013983">
    <property type="entry name" value="Ald_Fedxn_OxRdtase_N"/>
</dbReference>
<reference evidence="12" key="1">
    <citation type="submission" date="2016-10" db="EMBL/GenBank/DDBJ databases">
        <authorList>
            <person name="Varghese N."/>
            <person name="Submissions S."/>
        </authorList>
    </citation>
    <scope>NUCLEOTIDE SEQUENCE [LARGE SCALE GENOMIC DNA]</scope>
    <source>
        <strain evidence="12">CGMCC 1.7738</strain>
    </source>
</reference>
<comment type="similarity">
    <text evidence="2">Belongs to the AOR/FOR family.</text>
</comment>
<dbReference type="STRING" id="553466.SAMN04487950_1286"/>
<dbReference type="InterPro" id="IPR013984">
    <property type="entry name" value="Ald_Fedxn_OxRdtase_dom2"/>
</dbReference>
<evidence type="ECO:0000256" key="7">
    <source>
        <dbReference type="ARBA" id="ARBA00023014"/>
    </source>
</evidence>
<dbReference type="Proteomes" id="UP000199607">
    <property type="component" value="Unassembled WGS sequence"/>
</dbReference>
<protein>
    <submittedName>
        <fullName evidence="11">Aldehyde:ferredoxin oxidoreductase</fullName>
    </submittedName>
</protein>
<feature type="domain" description="Aldehyde ferredoxin oxidoreductase N-terminal" evidence="10">
    <location>
        <begin position="5"/>
        <end position="203"/>
    </location>
</feature>
<dbReference type="AlphaFoldDB" id="A0A1I4CNQ2"/>
<keyword evidence="3" id="KW-0004">4Fe-4S</keyword>
<dbReference type="PANTHER" id="PTHR30038:SF7">
    <property type="entry name" value="TUNGSTEN-CONTAINING GLYCERALDEHYDE-3-PHOSPHATE:FERREDOXIN OXIDOREDUCTASE"/>
    <property type="match status" value="1"/>
</dbReference>
<comment type="cofactor">
    <cofactor evidence="1">
        <name>[4Fe-4S] cluster</name>
        <dbReference type="ChEBI" id="CHEBI:49883"/>
    </cofactor>
</comment>
<keyword evidence="7" id="KW-0411">Iron-sulfur</keyword>
<dbReference type="SMART" id="SM00790">
    <property type="entry name" value="AFOR_N"/>
    <property type="match status" value="1"/>
</dbReference>
<dbReference type="Gene3D" id="1.10.599.10">
    <property type="entry name" value="Aldehyde Ferredoxin Oxidoreductase Protein, subunit A, domain 3"/>
    <property type="match status" value="1"/>
</dbReference>
<evidence type="ECO:0000256" key="6">
    <source>
        <dbReference type="ARBA" id="ARBA00023004"/>
    </source>
</evidence>
<dbReference type="InterPro" id="IPR013985">
    <property type="entry name" value="Ald_Fedxn_OxRdtase_dom3"/>
</dbReference>
<name>A0A1I4CNQ2_9EURY</name>
<dbReference type="PANTHER" id="PTHR30038">
    <property type="entry name" value="ALDEHYDE FERREDOXIN OXIDOREDUCTASE"/>
    <property type="match status" value="1"/>
</dbReference>
<keyword evidence="12" id="KW-1185">Reference proteome</keyword>
<gene>
    <name evidence="11" type="ORF">SAMN04487950_1286</name>
</gene>
<dbReference type="InterPro" id="IPR036503">
    <property type="entry name" value="Ald_Fedxn_OxRdtase_N_sf"/>
</dbReference>
<dbReference type="Gene3D" id="1.10.569.10">
    <property type="entry name" value="Aldehyde Ferredoxin Oxidoreductase Protein, subunit A, domain 2"/>
    <property type="match status" value="1"/>
</dbReference>
<keyword evidence="6" id="KW-0408">Iron</keyword>
<evidence type="ECO:0000256" key="1">
    <source>
        <dbReference type="ARBA" id="ARBA00001966"/>
    </source>
</evidence>
<feature type="compositionally biased region" description="Low complexity" evidence="9">
    <location>
        <begin position="584"/>
        <end position="601"/>
    </location>
</feature>
<comment type="cofactor">
    <cofactor evidence="8">
        <name>tungstopterin</name>
        <dbReference type="ChEBI" id="CHEBI:30402"/>
    </cofactor>
</comment>
<dbReference type="GO" id="GO:0051539">
    <property type="term" value="F:4 iron, 4 sulfur cluster binding"/>
    <property type="evidence" value="ECO:0007669"/>
    <property type="project" value="UniProtKB-KW"/>
</dbReference>
<evidence type="ECO:0000256" key="3">
    <source>
        <dbReference type="ARBA" id="ARBA00022485"/>
    </source>
</evidence>
<feature type="region of interest" description="Disordered" evidence="9">
    <location>
        <begin position="584"/>
        <end position="608"/>
    </location>
</feature>
<evidence type="ECO:0000313" key="11">
    <source>
        <dbReference type="EMBL" id="SFK82535.1"/>
    </source>
</evidence>
<organism evidence="11 12">
    <name type="scientific">Halogranum rubrum</name>
    <dbReference type="NCBI Taxonomy" id="553466"/>
    <lineage>
        <taxon>Archaea</taxon>
        <taxon>Methanobacteriati</taxon>
        <taxon>Methanobacteriota</taxon>
        <taxon>Stenosarchaea group</taxon>
        <taxon>Halobacteria</taxon>
        <taxon>Halobacteriales</taxon>
        <taxon>Haloferacaceae</taxon>
    </lineage>
</organism>
<dbReference type="GO" id="GO:0009055">
    <property type="term" value="F:electron transfer activity"/>
    <property type="evidence" value="ECO:0007669"/>
    <property type="project" value="InterPro"/>
</dbReference>
<evidence type="ECO:0000256" key="5">
    <source>
        <dbReference type="ARBA" id="ARBA00023002"/>
    </source>
</evidence>
<evidence type="ECO:0000256" key="8">
    <source>
        <dbReference type="ARBA" id="ARBA00049934"/>
    </source>
</evidence>
<dbReference type="InterPro" id="IPR051919">
    <property type="entry name" value="W-dependent_AOR"/>
</dbReference>
<dbReference type="GO" id="GO:0016625">
    <property type="term" value="F:oxidoreductase activity, acting on the aldehyde or oxo group of donors, iron-sulfur protein as acceptor"/>
    <property type="evidence" value="ECO:0007669"/>
    <property type="project" value="InterPro"/>
</dbReference>
<dbReference type="SUPFAM" id="SSF56228">
    <property type="entry name" value="Aldehyde ferredoxin oxidoreductase, N-terminal domain"/>
    <property type="match status" value="1"/>
</dbReference>
<feature type="region of interest" description="Disordered" evidence="9">
    <location>
        <begin position="271"/>
        <end position="298"/>
    </location>
</feature>
<dbReference type="InterPro" id="IPR036021">
    <property type="entry name" value="Tungsten_al_ferr_oxy-like_C"/>
</dbReference>
<dbReference type="RefSeq" id="WP_177197555.1">
    <property type="nucleotide sequence ID" value="NZ_FOTC01000001.1"/>
</dbReference>
<dbReference type="GO" id="GO:0046872">
    <property type="term" value="F:metal ion binding"/>
    <property type="evidence" value="ECO:0007669"/>
    <property type="project" value="UniProtKB-KW"/>
</dbReference>